<reference evidence="2 3" key="1">
    <citation type="submission" date="2015-01" db="EMBL/GenBank/DDBJ databases">
        <title>The Genome Sequence of Cryptococcus gattii CA1873.</title>
        <authorList>
            <consortium name="The Broad Institute Genomics Platform"/>
            <person name="Cuomo C."/>
            <person name="Litvintseva A."/>
            <person name="Chen Y."/>
            <person name="Heitman J."/>
            <person name="Sun S."/>
            <person name="Springer D."/>
            <person name="Dromer F."/>
            <person name="Young S."/>
            <person name="Zeng Q."/>
            <person name="Gargeya S."/>
            <person name="Abouelleil A."/>
            <person name="Alvarado L."/>
            <person name="Chapman S.B."/>
            <person name="Gainer-Dewar J."/>
            <person name="Goldberg J."/>
            <person name="Griggs A."/>
            <person name="Gujja S."/>
            <person name="Hansen M."/>
            <person name="Howarth C."/>
            <person name="Imamovic A."/>
            <person name="Larimer J."/>
            <person name="Murphy C."/>
            <person name="Naylor J."/>
            <person name="Pearson M."/>
            <person name="Priest M."/>
            <person name="Roberts A."/>
            <person name="Saif S."/>
            <person name="Shea T."/>
            <person name="Sykes S."/>
            <person name="Wortman J."/>
            <person name="Nusbaum C."/>
            <person name="Birren B."/>
        </authorList>
    </citation>
    <scope>NUCLEOTIDE SEQUENCE [LARGE SCALE GENOMIC DNA]</scope>
    <source>
        <strain evidence="2 3">CA1873</strain>
    </source>
</reference>
<proteinExistence type="predicted"/>
<dbReference type="Proteomes" id="UP000053800">
    <property type="component" value="Unassembled WGS sequence"/>
</dbReference>
<feature type="region of interest" description="Disordered" evidence="1">
    <location>
        <begin position="1"/>
        <end position="35"/>
    </location>
</feature>
<evidence type="ECO:0000313" key="3">
    <source>
        <dbReference type="Proteomes" id="UP000053800"/>
    </source>
</evidence>
<evidence type="ECO:0000256" key="1">
    <source>
        <dbReference type="SAM" id="MobiDB-lite"/>
    </source>
</evidence>
<accession>A0ABR5B1M6</accession>
<gene>
    <name evidence="2" type="ORF">I314_06729</name>
</gene>
<dbReference type="EMBL" id="KN848914">
    <property type="protein sequence ID" value="KIR57493.1"/>
    <property type="molecule type" value="Genomic_DNA"/>
</dbReference>
<evidence type="ECO:0000313" key="2">
    <source>
        <dbReference type="EMBL" id="KIR57493.1"/>
    </source>
</evidence>
<organism evidence="2 3">
    <name type="scientific">Cryptococcus bacillisporus CA1873</name>
    <dbReference type="NCBI Taxonomy" id="1296111"/>
    <lineage>
        <taxon>Eukaryota</taxon>
        <taxon>Fungi</taxon>
        <taxon>Dikarya</taxon>
        <taxon>Basidiomycota</taxon>
        <taxon>Agaricomycotina</taxon>
        <taxon>Tremellomycetes</taxon>
        <taxon>Tremellales</taxon>
        <taxon>Cryptococcaceae</taxon>
        <taxon>Cryptococcus</taxon>
        <taxon>Cryptococcus gattii species complex</taxon>
    </lineage>
</organism>
<name>A0ABR5B1M6_CRYGA</name>
<sequence length="35" mass="4086">MSEDDENRDANGDESEDGLEKGEYSNYKTVWDEEE</sequence>
<keyword evidence="3" id="KW-1185">Reference proteome</keyword>
<protein>
    <submittedName>
        <fullName evidence="2">Uncharacterized protein</fullName>
    </submittedName>
</protein>
<feature type="compositionally biased region" description="Acidic residues" evidence="1">
    <location>
        <begin position="1"/>
        <end position="17"/>
    </location>
</feature>